<dbReference type="InterPro" id="IPR001128">
    <property type="entry name" value="Cyt_P450"/>
</dbReference>
<keyword evidence="9" id="KW-1185">Reference proteome</keyword>
<gene>
    <name evidence="8" type="ORF">GGR89_002512</name>
</gene>
<keyword evidence="5" id="KW-0408">Iron</keyword>
<accession>A0A7X5Y2D7</accession>
<dbReference type="EMBL" id="JAATJB010000007">
    <property type="protein sequence ID" value="NJB98181.1"/>
    <property type="molecule type" value="Genomic_DNA"/>
</dbReference>
<evidence type="ECO:0000256" key="4">
    <source>
        <dbReference type="ARBA" id="ARBA00023002"/>
    </source>
</evidence>
<evidence type="ECO:0000256" key="7">
    <source>
        <dbReference type="ARBA" id="ARBA00043906"/>
    </source>
</evidence>
<keyword evidence="4" id="KW-0560">Oxidoreductase</keyword>
<dbReference type="Proteomes" id="UP000531251">
    <property type="component" value="Unassembled WGS sequence"/>
</dbReference>
<keyword evidence="6" id="KW-0503">Monooxygenase</keyword>
<dbReference type="AlphaFoldDB" id="A0A7X5Y2D7"/>
<dbReference type="GO" id="GO:0004497">
    <property type="term" value="F:monooxygenase activity"/>
    <property type="evidence" value="ECO:0007669"/>
    <property type="project" value="UniProtKB-KW"/>
</dbReference>
<dbReference type="RefSeq" id="WP_164542683.1">
    <property type="nucleotide sequence ID" value="NZ_BAAADY010000003.1"/>
</dbReference>
<evidence type="ECO:0000256" key="1">
    <source>
        <dbReference type="ARBA" id="ARBA00010617"/>
    </source>
</evidence>
<evidence type="ECO:0000313" key="9">
    <source>
        <dbReference type="Proteomes" id="UP000531251"/>
    </source>
</evidence>
<dbReference type="GO" id="GO:0005506">
    <property type="term" value="F:iron ion binding"/>
    <property type="evidence" value="ECO:0007669"/>
    <property type="project" value="InterPro"/>
</dbReference>
<evidence type="ECO:0000256" key="6">
    <source>
        <dbReference type="ARBA" id="ARBA00023033"/>
    </source>
</evidence>
<proteinExistence type="inferred from homology"/>
<dbReference type="InterPro" id="IPR002397">
    <property type="entry name" value="Cyt_P450_B"/>
</dbReference>
<dbReference type="GO" id="GO:0016705">
    <property type="term" value="F:oxidoreductase activity, acting on paired donors, with incorporation or reduction of molecular oxygen"/>
    <property type="evidence" value="ECO:0007669"/>
    <property type="project" value="InterPro"/>
</dbReference>
<sequence length="425" mass="48028">MSNDPRPAEAIGTLDAAHFEQALHRLPVDALNVAQPELFAAGLAPHYLARLRHEAPVHHCAESRFGPYWSITRHSDIEAIELDTETFSSAHANGGITIGSSADDPQFFPAFISMDPPRHAEQRRAVAPAFSPERLAQMAPRLREWAADILDGLPRGSWFDWVDRVSIELSARTLALLLGFPQARSRDLIRWSDAMVALPGHPAFLSLEDKLRVMHECFGTFDAIWAERREASEGDDLISLLARGADTRAMPKDEFYGNILLLIVGGNDTTRNSISGSILAMHRFPEEWRKLQADRDLLANLTPELLRWQTPIAHMRRTATRDVTVGGRTIRRGEKVVLWYLSANRDEALFERPDDFLLDRHNARRHLALGTGMHRCIGARLAELQIRTLWEAMLERALSFEVEAEPLRIPSTFIHGYQRVRVRLS</sequence>
<dbReference type="PRINTS" id="PR00359">
    <property type="entry name" value="BP450"/>
</dbReference>
<evidence type="ECO:0000313" key="8">
    <source>
        <dbReference type="EMBL" id="NJB98181.1"/>
    </source>
</evidence>
<reference evidence="8 9" key="1">
    <citation type="submission" date="2020-03" db="EMBL/GenBank/DDBJ databases">
        <title>Genomic Encyclopedia of Type Strains, Phase IV (KMG-IV): sequencing the most valuable type-strain genomes for metagenomic binning, comparative biology and taxonomic classification.</title>
        <authorList>
            <person name="Goeker M."/>
        </authorList>
    </citation>
    <scope>NUCLEOTIDE SEQUENCE [LARGE SCALE GENOMIC DNA]</scope>
    <source>
        <strain evidence="8 9">DSM 7225</strain>
    </source>
</reference>
<dbReference type="PANTHER" id="PTHR46696:SF1">
    <property type="entry name" value="CYTOCHROME P450 YJIB-RELATED"/>
    <property type="match status" value="1"/>
</dbReference>
<dbReference type="SUPFAM" id="SSF48264">
    <property type="entry name" value="Cytochrome P450"/>
    <property type="match status" value="1"/>
</dbReference>
<keyword evidence="2" id="KW-0349">Heme</keyword>
<dbReference type="Gene3D" id="1.10.630.10">
    <property type="entry name" value="Cytochrome P450"/>
    <property type="match status" value="1"/>
</dbReference>
<dbReference type="GO" id="GO:0020037">
    <property type="term" value="F:heme binding"/>
    <property type="evidence" value="ECO:0007669"/>
    <property type="project" value="InterPro"/>
</dbReference>
<dbReference type="InterPro" id="IPR036396">
    <property type="entry name" value="Cyt_P450_sf"/>
</dbReference>
<comment type="function">
    <text evidence="7">Cytochromes P450 are a group of heme-thiolate monooxygenases. They oxidize a variety of structurally unrelated compounds, including steroids, fatty acids, and xenobiotics.</text>
</comment>
<evidence type="ECO:0000256" key="5">
    <source>
        <dbReference type="ARBA" id="ARBA00023004"/>
    </source>
</evidence>
<dbReference type="Pfam" id="PF00067">
    <property type="entry name" value="p450"/>
    <property type="match status" value="1"/>
</dbReference>
<organism evidence="8 9">
    <name type="scientific">Sphingomonas trueperi</name>
    <dbReference type="NCBI Taxonomy" id="53317"/>
    <lineage>
        <taxon>Bacteria</taxon>
        <taxon>Pseudomonadati</taxon>
        <taxon>Pseudomonadota</taxon>
        <taxon>Alphaproteobacteria</taxon>
        <taxon>Sphingomonadales</taxon>
        <taxon>Sphingomonadaceae</taxon>
        <taxon>Sphingomonas</taxon>
    </lineage>
</organism>
<comment type="similarity">
    <text evidence="1">Belongs to the cytochrome P450 family.</text>
</comment>
<protein>
    <submittedName>
        <fullName evidence="8">Cytochrome P450</fullName>
    </submittedName>
</protein>
<name>A0A7X5Y2D7_9SPHN</name>
<evidence type="ECO:0000256" key="3">
    <source>
        <dbReference type="ARBA" id="ARBA00022723"/>
    </source>
</evidence>
<dbReference type="CDD" id="cd11033">
    <property type="entry name" value="CYP142-like"/>
    <property type="match status" value="1"/>
</dbReference>
<comment type="caution">
    <text evidence="8">The sequence shown here is derived from an EMBL/GenBank/DDBJ whole genome shotgun (WGS) entry which is preliminary data.</text>
</comment>
<evidence type="ECO:0000256" key="2">
    <source>
        <dbReference type="ARBA" id="ARBA00022617"/>
    </source>
</evidence>
<keyword evidence="3" id="KW-0479">Metal-binding</keyword>
<dbReference type="FunFam" id="1.10.630.10:FF:000018">
    <property type="entry name" value="Cytochrome P450 monooxygenase"/>
    <property type="match status" value="1"/>
</dbReference>
<dbReference type="PANTHER" id="PTHR46696">
    <property type="entry name" value="P450, PUTATIVE (EUROFUNG)-RELATED"/>
    <property type="match status" value="1"/>
</dbReference>